<organism evidence="2 3">
    <name type="scientific">Salmo salar</name>
    <name type="common">Atlantic salmon</name>
    <dbReference type="NCBI Taxonomy" id="8030"/>
    <lineage>
        <taxon>Eukaryota</taxon>
        <taxon>Metazoa</taxon>
        <taxon>Chordata</taxon>
        <taxon>Craniata</taxon>
        <taxon>Vertebrata</taxon>
        <taxon>Euteleostomi</taxon>
        <taxon>Actinopterygii</taxon>
        <taxon>Neopterygii</taxon>
        <taxon>Teleostei</taxon>
        <taxon>Protacanthopterygii</taxon>
        <taxon>Salmoniformes</taxon>
        <taxon>Salmonidae</taxon>
        <taxon>Salmoninae</taxon>
        <taxon>Salmo</taxon>
    </lineage>
</organism>
<feature type="compositionally biased region" description="Low complexity" evidence="1">
    <location>
        <begin position="639"/>
        <end position="652"/>
    </location>
</feature>
<dbReference type="PANTHER" id="PTHR21510:SF16">
    <property type="entry name" value="PROTEIN AKNAD1"/>
    <property type="match status" value="1"/>
</dbReference>
<feature type="region of interest" description="Disordered" evidence="1">
    <location>
        <begin position="1090"/>
        <end position="1111"/>
    </location>
</feature>
<feature type="compositionally biased region" description="Polar residues" evidence="1">
    <location>
        <begin position="105"/>
        <end position="125"/>
    </location>
</feature>
<feature type="region of interest" description="Disordered" evidence="1">
    <location>
        <begin position="291"/>
        <end position="423"/>
    </location>
</feature>
<feature type="compositionally biased region" description="Polar residues" evidence="1">
    <location>
        <begin position="1197"/>
        <end position="1206"/>
    </location>
</feature>
<protein>
    <submittedName>
        <fullName evidence="3">Microtubule organization protein AKNA</fullName>
    </submittedName>
</protein>
<accession>A0ABM3ELT4</accession>
<feature type="compositionally biased region" description="Acidic residues" evidence="1">
    <location>
        <begin position="1"/>
        <end position="12"/>
    </location>
</feature>
<feature type="region of interest" description="Disordered" evidence="1">
    <location>
        <begin position="80"/>
        <end position="165"/>
    </location>
</feature>
<name>A0ABM3ELT4_SALSA</name>
<feature type="region of interest" description="Disordered" evidence="1">
    <location>
        <begin position="1"/>
        <end position="24"/>
    </location>
</feature>
<feature type="compositionally biased region" description="Basic and acidic residues" evidence="1">
    <location>
        <begin position="348"/>
        <end position="369"/>
    </location>
</feature>
<gene>
    <name evidence="3" type="primary">LOC106600569</name>
</gene>
<keyword evidence="2" id="KW-1185">Reference proteome</keyword>
<feature type="region of interest" description="Disordered" evidence="1">
    <location>
        <begin position="1166"/>
        <end position="1282"/>
    </location>
</feature>
<feature type="compositionally biased region" description="Low complexity" evidence="1">
    <location>
        <begin position="301"/>
        <end position="333"/>
    </location>
</feature>
<feature type="region of interest" description="Disordered" evidence="1">
    <location>
        <begin position="633"/>
        <end position="658"/>
    </location>
</feature>
<reference evidence="3" key="1">
    <citation type="submission" date="2025-08" db="UniProtKB">
        <authorList>
            <consortium name="RefSeq"/>
        </authorList>
    </citation>
    <scope>IDENTIFICATION</scope>
</reference>
<feature type="compositionally biased region" description="Basic and acidic residues" evidence="1">
    <location>
        <begin position="1217"/>
        <end position="1231"/>
    </location>
</feature>
<evidence type="ECO:0000256" key="1">
    <source>
        <dbReference type="SAM" id="MobiDB-lite"/>
    </source>
</evidence>
<dbReference type="PANTHER" id="PTHR21510">
    <property type="entry name" value="AKNA DOMAIN-CONTAINING PROTEIN"/>
    <property type="match status" value="1"/>
</dbReference>
<feature type="compositionally biased region" description="Acidic residues" evidence="1">
    <location>
        <begin position="405"/>
        <end position="417"/>
    </location>
</feature>
<sequence length="1453" mass="160300">MEGDPQDQEEDSEAQRRASSPQSSVLWEKCIRQSIFVDLSEDESLHFSDLEGSFTVHLSQAESAVSGNSIHLSENLELSVSDSGESSTESSSCVSGQSERVVEGTTKSSGKWVSAQRPNTEQKQTIWEYENPGDTSDEEQEDLPHDGDLGSQYINPTTNDSHKSEENCKIADILSKDQAGALHSRHNVRDHFDLPAMVGEVNIIQGHMQIEVNTINHVSITPPEGEDKGAFFDPAKPEAVPTCSSPVRKVLHPDITQLLLRHFSQDELFCSGSLIEAETLPEVSLLESMDETVLSRGPLHSSTGSPNNNNSGGAPRRSSAGGPSSESERSQSLQEEDEGRSVQMSPRKNLEEKNGKRTASEGKNTRRVESYNSDVNSPQNSDISNSKSEVPEQDSNGSNGSDLTKEEDENDEDEEEDQICRGPLVRTRSFSELKYGQGQVHYPLPDFSKVAPKVKIPKSTSVPVRPVSQSSSFLRAQSSPGMLGKSSALEVIHRVMEDSIQPSERPYVFRDQDKQTETSPGLVRHLQAEYDKLMTKYAEAENLIDQMRLGTKNQAPSDLTLDFDCGDQQDLPGPGGSHFGSMLFPNPPSPTGKMLSLTSDIMTGPLSNLGHNIRWICIVSAFVVFAGQFTVGPNQQNHSKQPSTSPTQTDQQSEGERMTRELRDIISQFLQKVDEFKTCLTTMSIAIEEQEMVFKSMMDYQDQLERRYISKKEEHRTLEMQNYFGLTRNTGQFDPERQVEGEIFRIGMHLEDIKELIDRNVCEQQLSPPHSSSTLLSLCGGPSLPGLLSPSLPPPMHEGLTFQIPGPCFSTGGYETVEREEEASEVHGHDGLDQSCDLTPADPQLNSTGHSSVSLRLSQGSLETLDITNTEEEEEEVERSWTCSGLSEGIACDRVLQYLALQNPGFRDRLWTPESLQQSPLSPDCDLGGSVSLAVKVSCSSYLKSQSQSITDHTLTTSQRIVSPETDSGLGSSDLSLQATGLSQPKLHTERLQFQPDGNSSPITMSDSEGSCANLQTTMHQPVQVGERRPNPQINVHSAGLTGKGTPSLQSTVHLTRDIGERRPSLQTPAQLQLCTTAVDHWVTSTTQSVPAGLHEGESHTTSQLSHHGPDCQLKTSHSITMDMPQSDCHSHTCSCHSSAIQALQSEVSQLKRDLEEGLVQLPQLSQRMDNLTSRCRQNRDRRPKTRPRTHQKPAGSRQSLTNTNSKIEDWISSDMDPSKSKGTDSVESDRSGIMLPFHSTPLGGRRGSSKPYSCSDGPVKPQSKKHLNTASEENRSLETSNLTHLSPPALWHSYKNFSYRSPPPPCDMENVYSKGRYPLSSHPLQKPLLQVNYVSSCSLPAGFKVREQQSVSHHRRRSTQSDSALLPSNVYFQQTFPPALSPPRTGCRASRHKASKDEDINRTLDRAIEAARIMKRTTDRMAKSLSADLAKVELYRKLHGLHPLTGRNNTGS</sequence>
<dbReference type="InterPro" id="IPR052655">
    <property type="entry name" value="AKNA_Centrosome-Trans_reg"/>
</dbReference>
<feature type="compositionally biased region" description="Low complexity" evidence="1">
    <location>
        <begin position="80"/>
        <end position="99"/>
    </location>
</feature>
<evidence type="ECO:0000313" key="2">
    <source>
        <dbReference type="Proteomes" id="UP001652741"/>
    </source>
</evidence>
<feature type="compositionally biased region" description="Polar residues" evidence="1">
    <location>
        <begin position="370"/>
        <end position="402"/>
    </location>
</feature>
<evidence type="ECO:0000313" key="3">
    <source>
        <dbReference type="RefSeq" id="XP_045571995.1"/>
    </source>
</evidence>
<feature type="compositionally biased region" description="Polar residues" evidence="1">
    <location>
        <begin position="1166"/>
        <end position="1176"/>
    </location>
</feature>
<dbReference type="RefSeq" id="XP_045571995.1">
    <property type="nucleotide sequence ID" value="XM_045716039.1"/>
</dbReference>
<feature type="compositionally biased region" description="Basic residues" evidence="1">
    <location>
        <begin position="1180"/>
        <end position="1192"/>
    </location>
</feature>
<dbReference type="Proteomes" id="UP001652741">
    <property type="component" value="Chromosome ssa03"/>
</dbReference>
<proteinExistence type="predicted"/>
<dbReference type="GeneID" id="106600569"/>